<dbReference type="OrthoDB" id="162914at2"/>
<dbReference type="RefSeq" id="WP_045248788.1">
    <property type="nucleotide sequence ID" value="NZ_JYIT01000021.1"/>
</dbReference>
<evidence type="ECO:0000313" key="4">
    <source>
        <dbReference type="Proteomes" id="UP000033448"/>
    </source>
</evidence>
<proteinExistence type="predicted"/>
<organism evidence="3 4">
    <name type="scientific">Microbacterium azadirachtae</name>
    <dbReference type="NCBI Taxonomy" id="582680"/>
    <lineage>
        <taxon>Bacteria</taxon>
        <taxon>Bacillati</taxon>
        <taxon>Actinomycetota</taxon>
        <taxon>Actinomycetes</taxon>
        <taxon>Micrococcales</taxon>
        <taxon>Microbacteriaceae</taxon>
        <taxon>Microbacterium</taxon>
    </lineage>
</organism>
<dbReference type="GO" id="GO:0070967">
    <property type="term" value="F:coenzyme F420 binding"/>
    <property type="evidence" value="ECO:0007669"/>
    <property type="project" value="TreeGrafter"/>
</dbReference>
<evidence type="ECO:0000313" key="3">
    <source>
        <dbReference type="EMBL" id="KJL35210.1"/>
    </source>
</evidence>
<evidence type="ECO:0000259" key="2">
    <source>
        <dbReference type="Pfam" id="PF01243"/>
    </source>
</evidence>
<dbReference type="PANTHER" id="PTHR35176:SF6">
    <property type="entry name" value="HEME OXYGENASE HI_0854-RELATED"/>
    <property type="match status" value="1"/>
</dbReference>
<keyword evidence="4" id="KW-1185">Reference proteome</keyword>
<dbReference type="AlphaFoldDB" id="A0A0F0LSI4"/>
<comment type="caution">
    <text evidence="3">The sequence shown here is derived from an EMBL/GenBank/DDBJ whole genome shotgun (WGS) entry which is preliminary data.</text>
</comment>
<dbReference type="PANTHER" id="PTHR35176">
    <property type="entry name" value="HEME OXYGENASE HI_0854-RELATED"/>
    <property type="match status" value="1"/>
</dbReference>
<accession>A0A0F0LSI4</accession>
<dbReference type="GO" id="GO:0016627">
    <property type="term" value="F:oxidoreductase activity, acting on the CH-CH group of donors"/>
    <property type="evidence" value="ECO:0007669"/>
    <property type="project" value="TreeGrafter"/>
</dbReference>
<dbReference type="InterPro" id="IPR012349">
    <property type="entry name" value="Split_barrel_FMN-bd"/>
</dbReference>
<dbReference type="EMBL" id="JYIT01000021">
    <property type="protein sequence ID" value="KJL35210.1"/>
    <property type="molecule type" value="Genomic_DNA"/>
</dbReference>
<dbReference type="GO" id="GO:0005829">
    <property type="term" value="C:cytosol"/>
    <property type="evidence" value="ECO:0007669"/>
    <property type="project" value="TreeGrafter"/>
</dbReference>
<sequence length="141" mass="15142">MEPTPLRTLVETVRRERRGVLATTAADGAPEAALVGIAVLDDGTLIVNAPSTARKVAHLRVNPRAALVIGAGDVRSLQVEGRAQLLEGDDRARLGAAYDAQLPGSRSLAEGFILIMIRPEWMRDYDVSREPRAVEATFAAD</sequence>
<dbReference type="SUPFAM" id="SSF50475">
    <property type="entry name" value="FMN-binding split barrel"/>
    <property type="match status" value="1"/>
</dbReference>
<dbReference type="InterPro" id="IPR052019">
    <property type="entry name" value="F420H2_bilvrd_red/Heme_oxyg"/>
</dbReference>
<dbReference type="Proteomes" id="UP000033448">
    <property type="component" value="Unassembled WGS sequence"/>
</dbReference>
<dbReference type="Pfam" id="PF01243">
    <property type="entry name" value="PNPOx_N"/>
    <property type="match status" value="1"/>
</dbReference>
<gene>
    <name evidence="3" type="ORF">RL72_00026</name>
</gene>
<dbReference type="PATRIC" id="fig|582680.7.peg.42"/>
<feature type="domain" description="Pyridoxamine 5'-phosphate oxidase N-terminal" evidence="2">
    <location>
        <begin position="9"/>
        <end position="123"/>
    </location>
</feature>
<keyword evidence="1" id="KW-0560">Oxidoreductase</keyword>
<protein>
    <submittedName>
        <fullName evidence="3">Pyridoxamine 5'-phosphate oxidase</fullName>
    </submittedName>
</protein>
<name>A0A0F0LSI4_9MICO</name>
<reference evidence="3 4" key="1">
    <citation type="submission" date="2015-02" db="EMBL/GenBank/DDBJ databases">
        <title>Draft genome sequences of ten Microbacterium spp. with emphasis on heavy metal contaminated environments.</title>
        <authorList>
            <person name="Corretto E."/>
        </authorList>
    </citation>
    <scope>NUCLEOTIDE SEQUENCE [LARGE SCALE GENOMIC DNA]</scope>
    <source>
        <strain evidence="3 4">DSM 23848</strain>
    </source>
</reference>
<dbReference type="Gene3D" id="2.30.110.10">
    <property type="entry name" value="Electron Transport, Fmn-binding Protein, Chain A"/>
    <property type="match status" value="1"/>
</dbReference>
<dbReference type="InterPro" id="IPR011576">
    <property type="entry name" value="Pyridox_Oxase_N"/>
</dbReference>
<evidence type="ECO:0000256" key="1">
    <source>
        <dbReference type="ARBA" id="ARBA00023002"/>
    </source>
</evidence>